<evidence type="ECO:0000256" key="6">
    <source>
        <dbReference type="ARBA" id="ARBA00030086"/>
    </source>
</evidence>
<evidence type="ECO:0000256" key="10">
    <source>
        <dbReference type="SAM" id="Phobius"/>
    </source>
</evidence>
<dbReference type="GO" id="GO:0016567">
    <property type="term" value="P:protein ubiquitination"/>
    <property type="evidence" value="ECO:0007669"/>
    <property type="project" value="UniProtKB-UniPathway"/>
</dbReference>
<comment type="subunit">
    <text evidence="1">Interacts with ATP6V0C.</text>
</comment>
<dbReference type="SUPFAM" id="SSF57850">
    <property type="entry name" value="RING/U-box"/>
    <property type="match status" value="1"/>
</dbReference>
<keyword evidence="4 8" id="KW-0863">Zinc-finger</keyword>
<name>A0A3B3TEM3_9TELE</name>
<dbReference type="PROSITE" id="PS00518">
    <property type="entry name" value="ZF_RING_1"/>
    <property type="match status" value="1"/>
</dbReference>
<keyword evidence="13" id="KW-1185">Reference proteome</keyword>
<evidence type="ECO:0000256" key="4">
    <source>
        <dbReference type="ARBA" id="ARBA00022771"/>
    </source>
</evidence>
<reference evidence="12" key="2">
    <citation type="submission" date="2025-09" db="UniProtKB">
        <authorList>
            <consortium name="Ensembl"/>
        </authorList>
    </citation>
    <scope>IDENTIFICATION</scope>
</reference>
<dbReference type="PANTHER" id="PTHR46675:SF2">
    <property type="entry name" value="E3 UBIQUITIN-PROTEIN LIGASE RNF182"/>
    <property type="match status" value="1"/>
</dbReference>
<dbReference type="AlphaFoldDB" id="A0A3B3TEM3"/>
<evidence type="ECO:0000256" key="7">
    <source>
        <dbReference type="ARBA" id="ARBA00031239"/>
    </source>
</evidence>
<dbReference type="InterPro" id="IPR017907">
    <property type="entry name" value="Znf_RING_CS"/>
</dbReference>
<dbReference type="SMART" id="SM00184">
    <property type="entry name" value="RING"/>
    <property type="match status" value="1"/>
</dbReference>
<dbReference type="UniPathway" id="UPA00143"/>
<evidence type="ECO:0000256" key="5">
    <source>
        <dbReference type="ARBA" id="ARBA00022833"/>
    </source>
</evidence>
<organism evidence="12 13">
    <name type="scientific">Paramormyrops kingsleyae</name>
    <dbReference type="NCBI Taxonomy" id="1676925"/>
    <lineage>
        <taxon>Eukaryota</taxon>
        <taxon>Metazoa</taxon>
        <taxon>Chordata</taxon>
        <taxon>Craniata</taxon>
        <taxon>Vertebrata</taxon>
        <taxon>Euteleostomi</taxon>
        <taxon>Actinopterygii</taxon>
        <taxon>Neopterygii</taxon>
        <taxon>Teleostei</taxon>
        <taxon>Osteoglossocephala</taxon>
        <taxon>Osteoglossomorpha</taxon>
        <taxon>Osteoglossiformes</taxon>
        <taxon>Mormyridae</taxon>
        <taxon>Paramormyrops</taxon>
    </lineage>
</organism>
<evidence type="ECO:0000256" key="9">
    <source>
        <dbReference type="SAM" id="MobiDB-lite"/>
    </source>
</evidence>
<evidence type="ECO:0000259" key="11">
    <source>
        <dbReference type="PROSITE" id="PS50089"/>
    </source>
</evidence>
<accession>A0A3B3TEM3</accession>
<dbReference type="STRING" id="1676925.ENSPKIP00000041120"/>
<dbReference type="Ensembl" id="ENSPKIT00000022150.1">
    <property type="protein sequence ID" value="ENSPKIP00000041120.1"/>
    <property type="gene ID" value="ENSPKIG00000017797.1"/>
</dbReference>
<evidence type="ECO:0000256" key="8">
    <source>
        <dbReference type="PROSITE-ProRule" id="PRU00175"/>
    </source>
</evidence>
<dbReference type="PANTHER" id="PTHR46675">
    <property type="entry name" value="E3 UBIQUITIN-PROTEIN LIGASE RNF182"/>
    <property type="match status" value="1"/>
</dbReference>
<feature type="transmembrane region" description="Helical" evidence="10">
    <location>
        <begin position="225"/>
        <end position="244"/>
    </location>
</feature>
<keyword evidence="3" id="KW-0479">Metal-binding</keyword>
<evidence type="ECO:0000313" key="13">
    <source>
        <dbReference type="Proteomes" id="UP000261540"/>
    </source>
</evidence>
<dbReference type="GeneTree" id="ENSGT00730000111020"/>
<dbReference type="InterPro" id="IPR013083">
    <property type="entry name" value="Znf_RING/FYVE/PHD"/>
</dbReference>
<dbReference type="InterPro" id="IPR042285">
    <property type="entry name" value="RNF182"/>
</dbReference>
<keyword evidence="10" id="KW-1133">Transmembrane helix</keyword>
<evidence type="ECO:0000256" key="3">
    <source>
        <dbReference type="ARBA" id="ARBA00022723"/>
    </source>
</evidence>
<keyword evidence="5" id="KW-0862">Zinc</keyword>
<dbReference type="GO" id="GO:0004842">
    <property type="term" value="F:ubiquitin-protein transferase activity"/>
    <property type="evidence" value="ECO:0007669"/>
    <property type="project" value="TreeGrafter"/>
</dbReference>
<dbReference type="InterPro" id="IPR001841">
    <property type="entry name" value="Znf_RING"/>
</dbReference>
<feature type="compositionally biased region" description="Polar residues" evidence="9">
    <location>
        <begin position="164"/>
        <end position="174"/>
    </location>
</feature>
<keyword evidence="10" id="KW-0812">Transmembrane</keyword>
<feature type="transmembrane region" description="Helical" evidence="10">
    <location>
        <begin position="197"/>
        <end position="218"/>
    </location>
</feature>
<protein>
    <recommendedName>
        <fullName evidence="2">E3 ubiquitin-protein ligase RNF182</fullName>
    </recommendedName>
    <alternativeName>
        <fullName evidence="7">RING finger protein 182</fullName>
    </alternativeName>
    <alternativeName>
        <fullName evidence="6">RING-type E3 ubiquitin transferase RNF182</fullName>
    </alternativeName>
</protein>
<evidence type="ECO:0000256" key="2">
    <source>
        <dbReference type="ARBA" id="ARBA00014050"/>
    </source>
</evidence>
<sequence>SHTQKCIRYPLESMAEGTDNTNGFGMEELECKICFCVYTLGSRRPKVLDCCHRLCTKCLTKILDMAEGRSITCPFCRYPTTLPEEAVRGIPDDSNLVAALTILRRDRRNLSQNSTAELLLSPRHLGSQVNTPISHSSSNCLVITMMETTQEPASPHRNPLTPNPDYSSPSPESTTTVYQRRSTLDWASIICQTSAKALVWLFGLFYISSLPLGVYLLIMQETMLGILLVSLVPTSLVIFMVYGLCQDLCQRFWDCISS</sequence>
<evidence type="ECO:0000256" key="1">
    <source>
        <dbReference type="ARBA" id="ARBA00011482"/>
    </source>
</evidence>
<dbReference type="Proteomes" id="UP000261540">
    <property type="component" value="Unplaced"/>
</dbReference>
<dbReference type="Gene3D" id="3.30.40.10">
    <property type="entry name" value="Zinc/RING finger domain, C3HC4 (zinc finger)"/>
    <property type="match status" value="1"/>
</dbReference>
<feature type="domain" description="RING-type" evidence="11">
    <location>
        <begin position="31"/>
        <end position="77"/>
    </location>
</feature>
<keyword evidence="10" id="KW-0472">Membrane</keyword>
<dbReference type="GO" id="GO:0008270">
    <property type="term" value="F:zinc ion binding"/>
    <property type="evidence" value="ECO:0007669"/>
    <property type="project" value="UniProtKB-KW"/>
</dbReference>
<feature type="region of interest" description="Disordered" evidence="9">
    <location>
        <begin position="151"/>
        <end position="174"/>
    </location>
</feature>
<proteinExistence type="predicted"/>
<reference evidence="12" key="1">
    <citation type="submission" date="2025-08" db="UniProtKB">
        <authorList>
            <consortium name="Ensembl"/>
        </authorList>
    </citation>
    <scope>IDENTIFICATION</scope>
</reference>
<dbReference type="GO" id="GO:0005737">
    <property type="term" value="C:cytoplasm"/>
    <property type="evidence" value="ECO:0007669"/>
    <property type="project" value="TreeGrafter"/>
</dbReference>
<evidence type="ECO:0000313" key="12">
    <source>
        <dbReference type="Ensembl" id="ENSPKIP00000041120.1"/>
    </source>
</evidence>
<dbReference type="PROSITE" id="PS50089">
    <property type="entry name" value="ZF_RING_2"/>
    <property type="match status" value="1"/>
</dbReference>